<dbReference type="InterPro" id="IPR027417">
    <property type="entry name" value="P-loop_NTPase"/>
</dbReference>
<reference evidence="3" key="1">
    <citation type="submission" date="2020-11" db="EMBL/GenBank/DDBJ databases">
        <authorList>
            <person name="Tran Van P."/>
        </authorList>
    </citation>
    <scope>NUCLEOTIDE SEQUENCE</scope>
</reference>
<dbReference type="AlphaFoldDB" id="A0A7R9AGM6"/>
<dbReference type="InterPro" id="IPR050209">
    <property type="entry name" value="Rab_GTPases_membrane_traffic"/>
</dbReference>
<sequence length="323" mass="36778">VGGNIAIMLVGNKRDLRHLRAVSTEEAKAFAKENNLFFIETSAFDDTNVRAAFLNLLTEIYRKTLPKQVRYGSEDKGRVINVRSFQVKQTENLNGRKDECCLKVPEQCKRFYLQALHCWPDQLDLYCLRNSSNSNCLAVYERNGTLVKRDCLYGAEDLNPNQSRCFLVQQSDKSLCWCECAADDCFAGNWTHKMVEDCNVVPRIQELVNTNSQQPPFGFVDLSINSAGMNAHGIQGQNPAFVFNIPMIVGLSLVALVFLLLSIFLVHRLSNSEEVDGEDVTPHDDTCRSEDTTDVSDDEMEPSRWQRRHWPETQSTQSDNYYI</sequence>
<evidence type="ECO:0000313" key="3">
    <source>
        <dbReference type="EMBL" id="CAD7253900.1"/>
    </source>
</evidence>
<dbReference type="PRINTS" id="PR00449">
    <property type="entry name" value="RASTRNSFRMNG"/>
</dbReference>
<feature type="non-terminal residue" evidence="3">
    <location>
        <position position="1"/>
    </location>
</feature>
<keyword evidence="2" id="KW-0812">Transmembrane</keyword>
<dbReference type="InterPro" id="IPR001806">
    <property type="entry name" value="Small_GTPase"/>
</dbReference>
<dbReference type="EMBL" id="LR906534">
    <property type="protein sequence ID" value="CAD7253900.1"/>
    <property type="molecule type" value="Genomic_DNA"/>
</dbReference>
<feature type="region of interest" description="Disordered" evidence="1">
    <location>
        <begin position="275"/>
        <end position="323"/>
    </location>
</feature>
<dbReference type="SMART" id="SM00175">
    <property type="entry name" value="RAB"/>
    <property type="match status" value="1"/>
</dbReference>
<evidence type="ECO:0000256" key="1">
    <source>
        <dbReference type="SAM" id="MobiDB-lite"/>
    </source>
</evidence>
<gene>
    <name evidence="3" type="ORF">DSTB1V02_LOCUS13646</name>
</gene>
<evidence type="ECO:0000313" key="4">
    <source>
        <dbReference type="Proteomes" id="UP000677054"/>
    </source>
</evidence>
<dbReference type="GO" id="GO:0003924">
    <property type="term" value="F:GTPase activity"/>
    <property type="evidence" value="ECO:0007669"/>
    <property type="project" value="InterPro"/>
</dbReference>
<dbReference type="PANTHER" id="PTHR47979">
    <property type="entry name" value="DRAB11-RELATED"/>
    <property type="match status" value="1"/>
</dbReference>
<evidence type="ECO:0000256" key="2">
    <source>
        <dbReference type="SAM" id="Phobius"/>
    </source>
</evidence>
<feature type="transmembrane region" description="Helical" evidence="2">
    <location>
        <begin position="241"/>
        <end position="266"/>
    </location>
</feature>
<proteinExistence type="predicted"/>
<name>A0A7R9AGM6_9CRUS</name>
<dbReference type="EMBL" id="CAJPEV010007017">
    <property type="protein sequence ID" value="CAG0904524.1"/>
    <property type="molecule type" value="Genomic_DNA"/>
</dbReference>
<dbReference type="Gene3D" id="3.40.50.300">
    <property type="entry name" value="P-loop containing nucleotide triphosphate hydrolases"/>
    <property type="match status" value="1"/>
</dbReference>
<dbReference type="SUPFAM" id="SSF52540">
    <property type="entry name" value="P-loop containing nucleoside triphosphate hydrolases"/>
    <property type="match status" value="1"/>
</dbReference>
<keyword evidence="4" id="KW-1185">Reference proteome</keyword>
<feature type="compositionally biased region" description="Basic and acidic residues" evidence="1">
    <location>
        <begin position="280"/>
        <end position="291"/>
    </location>
</feature>
<keyword evidence="2" id="KW-1133">Transmembrane helix</keyword>
<organism evidence="3">
    <name type="scientific">Darwinula stevensoni</name>
    <dbReference type="NCBI Taxonomy" id="69355"/>
    <lineage>
        <taxon>Eukaryota</taxon>
        <taxon>Metazoa</taxon>
        <taxon>Ecdysozoa</taxon>
        <taxon>Arthropoda</taxon>
        <taxon>Crustacea</taxon>
        <taxon>Oligostraca</taxon>
        <taxon>Ostracoda</taxon>
        <taxon>Podocopa</taxon>
        <taxon>Podocopida</taxon>
        <taxon>Darwinulocopina</taxon>
        <taxon>Darwinuloidea</taxon>
        <taxon>Darwinulidae</taxon>
        <taxon>Darwinula</taxon>
    </lineage>
</organism>
<keyword evidence="2" id="KW-0472">Membrane</keyword>
<dbReference type="Pfam" id="PF00071">
    <property type="entry name" value="Ras"/>
    <property type="match status" value="1"/>
</dbReference>
<accession>A0A7R9AGM6</accession>
<feature type="compositionally biased region" description="Polar residues" evidence="1">
    <location>
        <begin position="312"/>
        <end position="323"/>
    </location>
</feature>
<dbReference type="OrthoDB" id="9989112at2759"/>
<dbReference type="PROSITE" id="PS51421">
    <property type="entry name" value="RAS"/>
    <property type="match status" value="1"/>
</dbReference>
<dbReference type="PROSITE" id="PS51419">
    <property type="entry name" value="RAB"/>
    <property type="match status" value="1"/>
</dbReference>
<dbReference type="GO" id="GO:0005525">
    <property type="term" value="F:GTP binding"/>
    <property type="evidence" value="ECO:0007669"/>
    <property type="project" value="InterPro"/>
</dbReference>
<protein>
    <submittedName>
        <fullName evidence="3">Uncharacterized protein</fullName>
    </submittedName>
</protein>
<dbReference type="Proteomes" id="UP000677054">
    <property type="component" value="Unassembled WGS sequence"/>
</dbReference>